<dbReference type="Pfam" id="PF00043">
    <property type="entry name" value="GST_C"/>
    <property type="match status" value="1"/>
</dbReference>
<protein>
    <submittedName>
        <fullName evidence="2">Glutathione binding-like protein</fullName>
    </submittedName>
</protein>
<dbReference type="PROSITE" id="PS50405">
    <property type="entry name" value="GST_CTER"/>
    <property type="match status" value="1"/>
</dbReference>
<evidence type="ECO:0000313" key="3">
    <source>
        <dbReference type="Proteomes" id="UP001211044"/>
    </source>
</evidence>
<dbReference type="InterPro" id="IPR004046">
    <property type="entry name" value="GST_C"/>
</dbReference>
<evidence type="ECO:0000313" key="2">
    <source>
        <dbReference type="EMBL" id="WCE45486.1"/>
    </source>
</evidence>
<dbReference type="PANTHER" id="PTHR32419">
    <property type="entry name" value="GLUTATHIONYL-HYDROQUINONE REDUCTASE"/>
    <property type="match status" value="1"/>
</dbReference>
<dbReference type="Gene3D" id="1.20.1050.10">
    <property type="match status" value="1"/>
</dbReference>
<dbReference type="InterPro" id="IPR016639">
    <property type="entry name" value="GST_Omega/GSH"/>
</dbReference>
<dbReference type="Pfam" id="PF13409">
    <property type="entry name" value="GST_N_2"/>
    <property type="match status" value="1"/>
</dbReference>
<evidence type="ECO:0000259" key="1">
    <source>
        <dbReference type="PROSITE" id="PS50405"/>
    </source>
</evidence>
<dbReference type="Gene3D" id="3.40.30.10">
    <property type="entry name" value="Glutaredoxin"/>
    <property type="match status" value="1"/>
</dbReference>
<dbReference type="SUPFAM" id="SSF52833">
    <property type="entry name" value="Thioredoxin-like"/>
    <property type="match status" value="1"/>
</dbReference>
<dbReference type="GO" id="GO:0004364">
    <property type="term" value="F:glutathione transferase activity"/>
    <property type="evidence" value="ECO:0007669"/>
    <property type="project" value="InterPro"/>
</dbReference>
<dbReference type="GO" id="GO:0005737">
    <property type="term" value="C:cytoplasm"/>
    <property type="evidence" value="ECO:0007669"/>
    <property type="project" value="TreeGrafter"/>
</dbReference>
<dbReference type="SUPFAM" id="SSF47616">
    <property type="entry name" value="GST C-terminal domain-like"/>
    <property type="match status" value="1"/>
</dbReference>
<dbReference type="InterPro" id="IPR010987">
    <property type="entry name" value="Glutathione-S-Trfase_C-like"/>
</dbReference>
<sequence length="255" mass="28290">MIQSLRFGEELIPEAGRYHLVVSPTCPWCRRVAIARRILGLTDAIAISESVGTGADGFIFDSGCGFDETLRVRTARELYRRQQDWNPGDSTTVPALVDLTTSKIVANESADLLIDLATQWKQFHKEGAPDLYPASMRDQLADLDQEIHQKVNSKAYPINHSEDPDEVAAAKESIVSYLQKIDLRLQENTYLTGEEVRGSDIRLFTTLEMVATMGPFASSIHGAFADTPGVARYFKQLCSLEGWVSEAEAKVLHLS</sequence>
<proteinExistence type="predicted"/>
<dbReference type="RefSeq" id="WP_004807642.1">
    <property type="nucleotide sequence ID" value="NZ_CP116394.1"/>
</dbReference>
<dbReference type="AlphaFoldDB" id="A0AB38XMX5"/>
<dbReference type="PANTHER" id="PTHR32419:SF6">
    <property type="entry name" value="GLUTATHIONE S-TRANSFERASE OMEGA-LIKE 1-RELATED"/>
    <property type="match status" value="1"/>
</dbReference>
<name>A0AB38XMX5_9ACTO</name>
<dbReference type="EMBL" id="CP116394">
    <property type="protein sequence ID" value="WCE45486.1"/>
    <property type="molecule type" value="Genomic_DNA"/>
</dbReference>
<dbReference type="KEGG" id="wne:PIG85_07450"/>
<accession>A0AB38XMX5</accession>
<feature type="domain" description="GST C-terminal" evidence="1">
    <location>
        <begin position="130"/>
        <end position="255"/>
    </location>
</feature>
<dbReference type="InterPro" id="IPR004045">
    <property type="entry name" value="Glutathione_S-Trfase_N"/>
</dbReference>
<dbReference type="Proteomes" id="UP001211044">
    <property type="component" value="Chromosome"/>
</dbReference>
<organism evidence="2 3">
    <name type="scientific">Winkia neuii subsp. anitrata</name>
    <dbReference type="NCBI Taxonomy" id="29318"/>
    <lineage>
        <taxon>Bacteria</taxon>
        <taxon>Bacillati</taxon>
        <taxon>Actinomycetota</taxon>
        <taxon>Actinomycetes</taxon>
        <taxon>Actinomycetales</taxon>
        <taxon>Actinomycetaceae</taxon>
        <taxon>Winkia</taxon>
    </lineage>
</organism>
<reference evidence="2" key="1">
    <citation type="submission" date="2023-01" db="EMBL/GenBank/DDBJ databases">
        <title>Comparative Genomic Analysis of the Clinically-Derived Winkia Strain NY0527 Provides Evidence into the Taxonomic Reassignment of Winkia neuii and Characterizes Their Virulence Traits.</title>
        <authorList>
            <person name="Cai X."/>
            <person name="Peng Y."/>
            <person name="Li M."/>
            <person name="Qiu Y."/>
            <person name="Wang Y."/>
            <person name="Xu L."/>
            <person name="Hou Q."/>
        </authorList>
    </citation>
    <scope>NUCLEOTIDE SEQUENCE</scope>
    <source>
        <strain evidence="2">NY0527</strain>
    </source>
</reference>
<gene>
    <name evidence="2" type="ORF">PIG85_07450</name>
</gene>
<dbReference type="InterPro" id="IPR036282">
    <property type="entry name" value="Glutathione-S-Trfase_C_sf"/>
</dbReference>
<dbReference type="InterPro" id="IPR036249">
    <property type="entry name" value="Thioredoxin-like_sf"/>
</dbReference>